<dbReference type="SUPFAM" id="SSF56349">
    <property type="entry name" value="DNA breaking-rejoining enzymes"/>
    <property type="match status" value="1"/>
</dbReference>
<dbReference type="AlphaFoldDB" id="K1UAX8"/>
<dbReference type="Pfam" id="PF00589">
    <property type="entry name" value="Phage_integrase"/>
    <property type="match status" value="1"/>
</dbReference>
<dbReference type="InterPro" id="IPR002104">
    <property type="entry name" value="Integrase_catalytic"/>
</dbReference>
<evidence type="ECO:0000256" key="1">
    <source>
        <dbReference type="ARBA" id="ARBA00023172"/>
    </source>
</evidence>
<sequence>YAKFITATTNDRKEIKKDYKIKLQKKKKYLPMNKLLICGILFPKVMAYKKKENKTENSLLETFWLMLLYCGCRADELLSIYSANVFLDENYFIGGLKTEAGINRTIPIHPAIKPLFEKYYNPDNEFLFMQPNGNKIDYDYYLYHYKYNFKDLHTFVSEHTAHDCRHTLRTELEKLNIKQVIINSIIGHSNENVGQDVYTHIPLEEKQAAINMIEYKNKKSYIF</sequence>
<dbReference type="InterPro" id="IPR013762">
    <property type="entry name" value="Integrase-like_cat_sf"/>
</dbReference>
<organism evidence="3">
    <name type="scientific">human gut metagenome</name>
    <dbReference type="NCBI Taxonomy" id="408170"/>
    <lineage>
        <taxon>unclassified sequences</taxon>
        <taxon>metagenomes</taxon>
        <taxon>organismal metagenomes</taxon>
    </lineage>
</organism>
<evidence type="ECO:0000313" key="3">
    <source>
        <dbReference type="EMBL" id="EKC75385.1"/>
    </source>
</evidence>
<evidence type="ECO:0000259" key="2">
    <source>
        <dbReference type="PROSITE" id="PS51898"/>
    </source>
</evidence>
<reference evidence="3" key="1">
    <citation type="journal article" date="2013" name="Environ. Microbiol.">
        <title>Microbiota from the distal guts of lean and obese adolescents exhibit partial functional redundancy besides clear differences in community structure.</title>
        <authorList>
            <person name="Ferrer M."/>
            <person name="Ruiz A."/>
            <person name="Lanza F."/>
            <person name="Haange S.B."/>
            <person name="Oberbach A."/>
            <person name="Till H."/>
            <person name="Bargiela R."/>
            <person name="Campoy C."/>
            <person name="Segura M.T."/>
            <person name="Richter M."/>
            <person name="von Bergen M."/>
            <person name="Seifert J."/>
            <person name="Suarez A."/>
        </authorList>
    </citation>
    <scope>NUCLEOTIDE SEQUENCE</scope>
</reference>
<proteinExistence type="predicted"/>
<feature type="non-terminal residue" evidence="3">
    <location>
        <position position="1"/>
    </location>
</feature>
<protein>
    <submittedName>
        <fullName evidence="3">Integrase family protein</fullName>
    </submittedName>
</protein>
<dbReference type="GO" id="GO:0015074">
    <property type="term" value="P:DNA integration"/>
    <property type="evidence" value="ECO:0007669"/>
    <property type="project" value="InterPro"/>
</dbReference>
<feature type="domain" description="Tyr recombinase" evidence="2">
    <location>
        <begin position="25"/>
        <end position="211"/>
    </location>
</feature>
<dbReference type="GO" id="GO:0003677">
    <property type="term" value="F:DNA binding"/>
    <property type="evidence" value="ECO:0007669"/>
    <property type="project" value="InterPro"/>
</dbReference>
<keyword evidence="1" id="KW-0233">DNA recombination</keyword>
<comment type="caution">
    <text evidence="3">The sequence shown here is derived from an EMBL/GenBank/DDBJ whole genome shotgun (WGS) entry which is preliminary data.</text>
</comment>
<gene>
    <name evidence="3" type="ORF">OBE_01388</name>
</gene>
<dbReference type="GO" id="GO:0006310">
    <property type="term" value="P:DNA recombination"/>
    <property type="evidence" value="ECO:0007669"/>
    <property type="project" value="UniProtKB-KW"/>
</dbReference>
<dbReference type="PROSITE" id="PS51898">
    <property type="entry name" value="TYR_RECOMBINASE"/>
    <property type="match status" value="1"/>
</dbReference>
<dbReference type="Gene3D" id="1.10.443.10">
    <property type="entry name" value="Intergrase catalytic core"/>
    <property type="match status" value="1"/>
</dbReference>
<name>K1UAX8_9ZZZZ</name>
<dbReference type="EMBL" id="AJWZ01000914">
    <property type="protein sequence ID" value="EKC75385.1"/>
    <property type="molecule type" value="Genomic_DNA"/>
</dbReference>
<accession>K1UAX8</accession>
<dbReference type="InterPro" id="IPR011010">
    <property type="entry name" value="DNA_brk_join_enz"/>
</dbReference>